<name>A0A4Q0MJ85_9HYPH</name>
<keyword evidence="2" id="KW-1133">Transmembrane helix</keyword>
<dbReference type="AlphaFoldDB" id="A0A4Q0MJ85"/>
<proteinExistence type="predicted"/>
<feature type="region of interest" description="Disordered" evidence="1">
    <location>
        <begin position="1"/>
        <end position="51"/>
    </location>
</feature>
<dbReference type="EMBL" id="RYFI01000008">
    <property type="protein sequence ID" value="RXF73443.1"/>
    <property type="molecule type" value="Genomic_DNA"/>
</dbReference>
<dbReference type="Proteomes" id="UP000289708">
    <property type="component" value="Unassembled WGS sequence"/>
</dbReference>
<evidence type="ECO:0000313" key="3">
    <source>
        <dbReference type="EMBL" id="RXF73443.1"/>
    </source>
</evidence>
<accession>A0A4Q0MJ85</accession>
<keyword evidence="2" id="KW-0812">Transmembrane</keyword>
<gene>
    <name evidence="3" type="ORF">EK403_09585</name>
</gene>
<feature type="compositionally biased region" description="Basic and acidic residues" evidence="1">
    <location>
        <begin position="16"/>
        <end position="38"/>
    </location>
</feature>
<feature type="transmembrane region" description="Helical" evidence="2">
    <location>
        <begin position="58"/>
        <end position="79"/>
    </location>
</feature>
<dbReference type="RefSeq" id="WP_128777274.1">
    <property type="nucleotide sequence ID" value="NZ_RYFI01000008.1"/>
</dbReference>
<sequence length="83" mass="9067">MTERRQTIDSAAMSLYDDRGPRTAERRGERRTARRDADPEPSAAGSPDPAERAKAWRAVLLGDLLGFLLVSSAAIWSAAPLML</sequence>
<keyword evidence="2" id="KW-0472">Membrane</keyword>
<keyword evidence="4" id="KW-1185">Reference proteome</keyword>
<evidence type="ECO:0000313" key="4">
    <source>
        <dbReference type="Proteomes" id="UP000289708"/>
    </source>
</evidence>
<evidence type="ECO:0000256" key="2">
    <source>
        <dbReference type="SAM" id="Phobius"/>
    </source>
</evidence>
<reference evidence="3 4" key="1">
    <citation type="submission" date="2018-12" db="EMBL/GenBank/DDBJ databases">
        <title>bacterium Hansschlegelia zhihuaiae S113.</title>
        <authorList>
            <person name="He J."/>
        </authorList>
    </citation>
    <scope>NUCLEOTIDE SEQUENCE [LARGE SCALE GENOMIC DNA]</scope>
    <source>
        <strain evidence="3 4">S 113</strain>
    </source>
</reference>
<organism evidence="3 4">
    <name type="scientific">Hansschlegelia zhihuaiae</name>
    <dbReference type="NCBI Taxonomy" id="405005"/>
    <lineage>
        <taxon>Bacteria</taxon>
        <taxon>Pseudomonadati</taxon>
        <taxon>Pseudomonadota</taxon>
        <taxon>Alphaproteobacteria</taxon>
        <taxon>Hyphomicrobiales</taxon>
        <taxon>Methylopilaceae</taxon>
        <taxon>Hansschlegelia</taxon>
    </lineage>
</organism>
<protein>
    <submittedName>
        <fullName evidence="3">Uncharacterized protein</fullName>
    </submittedName>
</protein>
<comment type="caution">
    <text evidence="3">The sequence shown here is derived from an EMBL/GenBank/DDBJ whole genome shotgun (WGS) entry which is preliminary data.</text>
</comment>
<evidence type="ECO:0000256" key="1">
    <source>
        <dbReference type="SAM" id="MobiDB-lite"/>
    </source>
</evidence>